<keyword evidence="2" id="KW-1185">Reference proteome</keyword>
<name>S8FCS0_FOMSC</name>
<accession>S8FCS0</accession>
<dbReference type="Proteomes" id="UP000015241">
    <property type="component" value="Unassembled WGS sequence"/>
</dbReference>
<proteinExistence type="predicted"/>
<dbReference type="AlphaFoldDB" id="S8FCS0"/>
<organism evidence="1 2">
    <name type="scientific">Fomitopsis schrenkii</name>
    <name type="common">Brown rot fungus</name>
    <dbReference type="NCBI Taxonomy" id="2126942"/>
    <lineage>
        <taxon>Eukaryota</taxon>
        <taxon>Fungi</taxon>
        <taxon>Dikarya</taxon>
        <taxon>Basidiomycota</taxon>
        <taxon>Agaricomycotina</taxon>
        <taxon>Agaricomycetes</taxon>
        <taxon>Polyporales</taxon>
        <taxon>Fomitopsis</taxon>
    </lineage>
</organism>
<protein>
    <submittedName>
        <fullName evidence="1">Uncharacterized protein</fullName>
    </submittedName>
</protein>
<dbReference type="HOGENOM" id="CLU_2210082_0_0_1"/>
<evidence type="ECO:0000313" key="2">
    <source>
        <dbReference type="Proteomes" id="UP000015241"/>
    </source>
</evidence>
<evidence type="ECO:0000313" key="1">
    <source>
        <dbReference type="EMBL" id="EPS99360.1"/>
    </source>
</evidence>
<sequence>MVQASLNRSAIAVRDHAEGVPDVDVCHPDNDLQWYNCTQGTARPGAEYYLIQKHYFRISDLSTSGRSSSGESLLTYLRFSELQGVASKGSFWGKPAARKPVVTYVSM</sequence>
<reference evidence="1 2" key="1">
    <citation type="journal article" date="2012" name="Science">
        <title>The Paleozoic origin of enzymatic lignin decomposition reconstructed from 31 fungal genomes.</title>
        <authorList>
            <person name="Floudas D."/>
            <person name="Binder M."/>
            <person name="Riley R."/>
            <person name="Barry K."/>
            <person name="Blanchette R.A."/>
            <person name="Henrissat B."/>
            <person name="Martinez A.T."/>
            <person name="Otillar R."/>
            <person name="Spatafora J.W."/>
            <person name="Yadav J.S."/>
            <person name="Aerts A."/>
            <person name="Benoit I."/>
            <person name="Boyd A."/>
            <person name="Carlson A."/>
            <person name="Copeland A."/>
            <person name="Coutinho P.M."/>
            <person name="de Vries R.P."/>
            <person name="Ferreira P."/>
            <person name="Findley K."/>
            <person name="Foster B."/>
            <person name="Gaskell J."/>
            <person name="Glotzer D."/>
            <person name="Gorecki P."/>
            <person name="Heitman J."/>
            <person name="Hesse C."/>
            <person name="Hori C."/>
            <person name="Igarashi K."/>
            <person name="Jurgens J.A."/>
            <person name="Kallen N."/>
            <person name="Kersten P."/>
            <person name="Kohler A."/>
            <person name="Kuees U."/>
            <person name="Kumar T.K.A."/>
            <person name="Kuo A."/>
            <person name="LaButti K."/>
            <person name="Larrondo L.F."/>
            <person name="Lindquist E."/>
            <person name="Ling A."/>
            <person name="Lombard V."/>
            <person name="Lucas S."/>
            <person name="Lundell T."/>
            <person name="Martin R."/>
            <person name="McLaughlin D.J."/>
            <person name="Morgenstern I."/>
            <person name="Morin E."/>
            <person name="Murat C."/>
            <person name="Nagy L.G."/>
            <person name="Nolan M."/>
            <person name="Ohm R.A."/>
            <person name="Patyshakuliyeva A."/>
            <person name="Rokas A."/>
            <person name="Ruiz-Duenas F.J."/>
            <person name="Sabat G."/>
            <person name="Salamov A."/>
            <person name="Samejima M."/>
            <person name="Schmutz J."/>
            <person name="Slot J.C."/>
            <person name="St John F."/>
            <person name="Stenlid J."/>
            <person name="Sun H."/>
            <person name="Sun S."/>
            <person name="Syed K."/>
            <person name="Tsang A."/>
            <person name="Wiebenga A."/>
            <person name="Young D."/>
            <person name="Pisabarro A."/>
            <person name="Eastwood D.C."/>
            <person name="Martin F."/>
            <person name="Cullen D."/>
            <person name="Grigoriev I.V."/>
            <person name="Hibbett D.S."/>
        </authorList>
    </citation>
    <scope>NUCLEOTIDE SEQUENCE</scope>
    <source>
        <strain evidence="2">FP-58527</strain>
    </source>
</reference>
<dbReference type="EMBL" id="KE504157">
    <property type="protein sequence ID" value="EPS99360.1"/>
    <property type="molecule type" value="Genomic_DNA"/>
</dbReference>
<dbReference type="InParanoid" id="S8FCS0"/>
<dbReference type="OrthoDB" id="529273at2759"/>
<gene>
    <name evidence="1" type="ORF">FOMPIDRAFT_1050644</name>
</gene>